<name>A0AB39UFT4_9BIFI</name>
<dbReference type="AlphaFoldDB" id="A0AB39UFT4"/>
<feature type="compositionally biased region" description="Low complexity" evidence="1">
    <location>
        <begin position="168"/>
        <end position="196"/>
    </location>
</feature>
<evidence type="ECO:0000313" key="2">
    <source>
        <dbReference type="EMBL" id="XDS47696.1"/>
    </source>
</evidence>
<geneLocation type="plasmid" evidence="2">
    <name>unnamed1</name>
</geneLocation>
<evidence type="ECO:0008006" key="3">
    <source>
        <dbReference type="Google" id="ProtNLM"/>
    </source>
</evidence>
<organism evidence="2">
    <name type="scientific">Bifidobacterium fermentum</name>
    <dbReference type="NCBI Taxonomy" id="3059035"/>
    <lineage>
        <taxon>Bacteria</taxon>
        <taxon>Bacillati</taxon>
        <taxon>Actinomycetota</taxon>
        <taxon>Actinomycetes</taxon>
        <taxon>Bifidobacteriales</taxon>
        <taxon>Bifidobacteriaceae</taxon>
        <taxon>Bifidobacterium</taxon>
    </lineage>
</organism>
<accession>A0AB39UFT4</accession>
<feature type="region of interest" description="Disordered" evidence="1">
    <location>
        <begin position="168"/>
        <end position="260"/>
    </location>
</feature>
<dbReference type="RefSeq" id="WP_369343226.1">
    <property type="nucleotide sequence ID" value="NZ_CP129676.1"/>
</dbReference>
<protein>
    <recommendedName>
        <fullName evidence="3">Colicin transporter</fullName>
    </recommendedName>
</protein>
<keyword evidence="2" id="KW-0614">Plasmid</keyword>
<proteinExistence type="predicted"/>
<dbReference type="EMBL" id="CP129676">
    <property type="protein sequence ID" value="XDS47696.1"/>
    <property type="molecule type" value="Genomic_DNA"/>
</dbReference>
<evidence type="ECO:0000256" key="1">
    <source>
        <dbReference type="SAM" id="MobiDB-lite"/>
    </source>
</evidence>
<reference evidence="2" key="1">
    <citation type="submission" date="2023-07" db="EMBL/GenBank/DDBJ databases">
        <title>Bifidobacterium aquikefiriaerophilum sp. nov. and Bifidobacterium eccum sp. nov., isolated from water kefir.</title>
        <authorList>
            <person name="Breselge S."/>
            <person name="Bellassi P."/>
            <person name="Barcenilla C."/>
            <person name="Alvarez-Ordonez A."/>
            <person name="Morelli L."/>
            <person name="Cotter P.D."/>
        </authorList>
    </citation>
    <scope>NUCLEOTIDE SEQUENCE</scope>
    <source>
        <strain evidence="2">WK048_4_13</strain>
        <plasmid evidence="2">unnamed1</plasmid>
    </source>
</reference>
<feature type="compositionally biased region" description="Gly residues" evidence="1">
    <location>
        <begin position="197"/>
        <end position="209"/>
    </location>
</feature>
<gene>
    <name evidence="2" type="ORF">QN217_11060</name>
</gene>
<sequence>MQNKTSVTDLRDAVQAAERTSLKVPSCQQLSVQDTRTLTEELQERTVETRNQTTTLSAAADAVVASRDAKVLADAKASLVKAVNAAQGTLDSSYGKVADNKTRVTLQQAIDAANKVLSDKSVKDPKRYQDAQSKLAAPVKAVNGSVAAKVAADKAAADAAAAKAAAQAQARSSSGSSGSSGSSSSGSYSRSTTSGGSSSGTGSYTGSGSSGSTSRNSTGSTSGSSGSSKSSTGTDWGAWADSRKNDNAGCTKGNNGCPVG</sequence>
<feature type="compositionally biased region" description="Low complexity" evidence="1">
    <location>
        <begin position="210"/>
        <end position="234"/>
    </location>
</feature>